<dbReference type="RefSeq" id="WP_145944478.1">
    <property type="nucleotide sequence ID" value="NZ_CP017641.1"/>
</dbReference>
<dbReference type="STRING" id="1891926.Fuma_06221"/>
<dbReference type="Pfam" id="PF25216">
    <property type="entry name" value="Volactin"/>
    <property type="match status" value="1"/>
</dbReference>
<dbReference type="SUPFAM" id="SSF53067">
    <property type="entry name" value="Actin-like ATPase domain"/>
    <property type="match status" value="1"/>
</dbReference>
<proteinExistence type="predicted"/>
<dbReference type="InterPro" id="IPR043129">
    <property type="entry name" value="ATPase_NBD"/>
</dbReference>
<protein>
    <submittedName>
        <fullName evidence="1">Uncharacterized protein</fullName>
    </submittedName>
</protein>
<sequence length="346" mass="38070">MMTAIDYGGYAIRSAFRNPTDPKAVTFLSERSEYAVLPMLDSFRDAIGRLGISYAKCEDSYVVFGNKADQVRWLSRKPCAPLFADGHVPTTDAPARQILNILTQSMLPTHSGRDSQCCFTTSGVRNDPRNVEFLSRLIRMHGFAPMFCSPTEATMLACGSVNNFTGVAVCMGTDITEVSLFRYGSEIIAETLDVGSNWVDIEMAKQLQMKVWDDTGNCYLDLAAVREWKHDRSVHLRNSTGERERTLSRLYGVILSRVARTIRQFVASESVEKAIGTSPLAVICAGGPTQIGGFANAMTERLVEQDTASRIQSVSVVENPSLAVVRGLLIFGELESRRGRAVEFAA</sequence>
<name>A0A1P8WR63_9PLAN</name>
<evidence type="ECO:0000313" key="1">
    <source>
        <dbReference type="EMBL" id="APZ96552.1"/>
    </source>
</evidence>
<evidence type="ECO:0000313" key="2">
    <source>
        <dbReference type="Proteomes" id="UP000187735"/>
    </source>
</evidence>
<dbReference type="KEGG" id="fmr:Fuma_06221"/>
<dbReference type="EMBL" id="CP017641">
    <property type="protein sequence ID" value="APZ96552.1"/>
    <property type="molecule type" value="Genomic_DNA"/>
</dbReference>
<dbReference type="OrthoDB" id="209320at2"/>
<gene>
    <name evidence="1" type="ORF">Fuma_06221</name>
</gene>
<keyword evidence="2" id="KW-1185">Reference proteome</keyword>
<dbReference type="Proteomes" id="UP000187735">
    <property type="component" value="Chromosome"/>
</dbReference>
<dbReference type="InterPro" id="IPR057363">
    <property type="entry name" value="Volactin"/>
</dbReference>
<accession>A0A1P8WR63</accession>
<reference evidence="1 2" key="1">
    <citation type="journal article" date="2016" name="Front. Microbiol.">
        <title>Fuerstia marisgermanicae gen. nov., sp. nov., an Unusual Member of the Phylum Planctomycetes from the German Wadden Sea.</title>
        <authorList>
            <person name="Kohn T."/>
            <person name="Heuer A."/>
            <person name="Jogler M."/>
            <person name="Vollmers J."/>
            <person name="Boedeker C."/>
            <person name="Bunk B."/>
            <person name="Rast P."/>
            <person name="Borchert D."/>
            <person name="Glockner I."/>
            <person name="Freese H.M."/>
            <person name="Klenk H.P."/>
            <person name="Overmann J."/>
            <person name="Kaster A.K."/>
            <person name="Rohde M."/>
            <person name="Wiegand S."/>
            <person name="Jogler C."/>
        </authorList>
    </citation>
    <scope>NUCLEOTIDE SEQUENCE [LARGE SCALE GENOMIC DNA]</scope>
    <source>
        <strain evidence="1 2">NH11</strain>
    </source>
</reference>
<dbReference type="AlphaFoldDB" id="A0A1P8WR63"/>
<dbReference type="Gene3D" id="3.30.420.40">
    <property type="match status" value="1"/>
</dbReference>
<organism evidence="1 2">
    <name type="scientific">Fuerstiella marisgermanici</name>
    <dbReference type="NCBI Taxonomy" id="1891926"/>
    <lineage>
        <taxon>Bacteria</taxon>
        <taxon>Pseudomonadati</taxon>
        <taxon>Planctomycetota</taxon>
        <taxon>Planctomycetia</taxon>
        <taxon>Planctomycetales</taxon>
        <taxon>Planctomycetaceae</taxon>
        <taxon>Fuerstiella</taxon>
    </lineage>
</organism>